<evidence type="ECO:0000313" key="1">
    <source>
        <dbReference type="EMBL" id="MBB4101080.1"/>
    </source>
</evidence>
<dbReference type="RefSeq" id="WP_184000448.1">
    <property type="nucleotide sequence ID" value="NZ_JACIEH010000005.1"/>
</dbReference>
<dbReference type="EMBL" id="JACIEH010000005">
    <property type="protein sequence ID" value="MBB4101080.1"/>
    <property type="molecule type" value="Genomic_DNA"/>
</dbReference>
<sequence length="247" mass="25722">MTRLRVNPADQQAVLATLPNRFVIDEAGGDVHIVSGDALASAGAGAVMITEPGLASAKALRALADTGSTIGLALIAAPALPEAAIAASRALNDDVPLIVDAAAETSGALRATLFELLMLIDTLGCHAEGLRVLADTPSEIILVVESVDGWNGARLTARRSFRTRFALETVSRTLRREIVIDGTALSTPAEVRLFDASGTRTALPRYEGGLRASWKALHVRLTEGTGDDGQIETAIRLLALLDAAGVV</sequence>
<name>A0A7W6JX07_9SPHN</name>
<organism evidence="1 2">
    <name type="scientific">Sphingomonas kyeonggiensis</name>
    <dbReference type="NCBI Taxonomy" id="1268553"/>
    <lineage>
        <taxon>Bacteria</taxon>
        <taxon>Pseudomonadati</taxon>
        <taxon>Pseudomonadota</taxon>
        <taxon>Alphaproteobacteria</taxon>
        <taxon>Sphingomonadales</taxon>
        <taxon>Sphingomonadaceae</taxon>
        <taxon>Sphingomonas</taxon>
    </lineage>
</organism>
<gene>
    <name evidence="1" type="ORF">GGR46_004670</name>
</gene>
<dbReference type="AlphaFoldDB" id="A0A7W6JX07"/>
<accession>A0A7W6JX07</accession>
<proteinExistence type="predicted"/>
<protein>
    <submittedName>
        <fullName evidence="1">Uncharacterized protein</fullName>
    </submittedName>
</protein>
<comment type="caution">
    <text evidence="1">The sequence shown here is derived from an EMBL/GenBank/DDBJ whole genome shotgun (WGS) entry which is preliminary data.</text>
</comment>
<keyword evidence="2" id="KW-1185">Reference proteome</keyword>
<evidence type="ECO:0000313" key="2">
    <source>
        <dbReference type="Proteomes" id="UP000557392"/>
    </source>
</evidence>
<reference evidence="1 2" key="1">
    <citation type="submission" date="2020-08" db="EMBL/GenBank/DDBJ databases">
        <title>Genomic Encyclopedia of Type Strains, Phase IV (KMG-IV): sequencing the most valuable type-strain genomes for metagenomic binning, comparative biology and taxonomic classification.</title>
        <authorList>
            <person name="Goeker M."/>
        </authorList>
    </citation>
    <scope>NUCLEOTIDE SEQUENCE [LARGE SCALE GENOMIC DNA]</scope>
    <source>
        <strain evidence="1 2">DSM 101806</strain>
    </source>
</reference>
<dbReference type="Proteomes" id="UP000557392">
    <property type="component" value="Unassembled WGS sequence"/>
</dbReference>